<dbReference type="Pfam" id="PF04380">
    <property type="entry name" value="BMFP"/>
    <property type="match status" value="1"/>
</dbReference>
<accession>A0A8J7S802</accession>
<dbReference type="InterPro" id="IPR007475">
    <property type="entry name" value="UbiK"/>
</dbReference>
<organism evidence="2 3">
    <name type="scientific">Marivibrio halodurans</name>
    <dbReference type="NCBI Taxonomy" id="2039722"/>
    <lineage>
        <taxon>Bacteria</taxon>
        <taxon>Pseudomonadati</taxon>
        <taxon>Pseudomonadota</taxon>
        <taxon>Alphaproteobacteria</taxon>
        <taxon>Rhodospirillales</taxon>
        <taxon>Rhodospirillaceae</taxon>
        <taxon>Marivibrio</taxon>
    </lineage>
</organism>
<dbReference type="AlphaFoldDB" id="A0A8J7S802"/>
<evidence type="ECO:0000313" key="2">
    <source>
        <dbReference type="EMBL" id="MBP5858519.1"/>
    </source>
</evidence>
<name>A0A8J7S802_9PROT</name>
<evidence type="ECO:0000313" key="3">
    <source>
        <dbReference type="Proteomes" id="UP000672602"/>
    </source>
</evidence>
<dbReference type="RefSeq" id="WP_210683103.1">
    <property type="nucleotide sequence ID" value="NZ_JAGMWN010000008.1"/>
</dbReference>
<feature type="region of interest" description="Disordered" evidence="1">
    <location>
        <begin position="81"/>
        <end position="123"/>
    </location>
</feature>
<evidence type="ECO:0000256" key="1">
    <source>
        <dbReference type="SAM" id="MobiDB-lite"/>
    </source>
</evidence>
<sequence length="123" mass="13306">MQTKGRIFDDIARVANGAAGTFSGVRHEIEGIVRQRLERVLSDMDLVTRDEFEAVKDVAAKARLEQERLEARVRTLEQDLHAARKAAPAKRAGARKAKTSAKTTAKKAEAKKAAPPDAASQGG</sequence>
<keyword evidence="3" id="KW-1185">Reference proteome</keyword>
<dbReference type="EMBL" id="JAGMWN010000008">
    <property type="protein sequence ID" value="MBP5858519.1"/>
    <property type="molecule type" value="Genomic_DNA"/>
</dbReference>
<protein>
    <submittedName>
        <fullName evidence="2">Accessory factor UbiK family protein</fullName>
    </submittedName>
</protein>
<comment type="caution">
    <text evidence="2">The sequence shown here is derived from an EMBL/GenBank/DDBJ whole genome shotgun (WGS) entry which is preliminary data.</text>
</comment>
<reference evidence="2" key="1">
    <citation type="submission" date="2021-04" db="EMBL/GenBank/DDBJ databases">
        <authorList>
            <person name="Zhang D.-C."/>
        </authorList>
    </citation>
    <scope>NUCLEOTIDE SEQUENCE</scope>
    <source>
        <strain evidence="2">CGMCC 1.15697</strain>
    </source>
</reference>
<gene>
    <name evidence="2" type="ORF">KAJ83_15970</name>
</gene>
<feature type="compositionally biased region" description="Basic residues" evidence="1">
    <location>
        <begin position="83"/>
        <end position="99"/>
    </location>
</feature>
<dbReference type="Proteomes" id="UP000672602">
    <property type="component" value="Unassembled WGS sequence"/>
</dbReference>
<proteinExistence type="predicted"/>